<keyword evidence="3" id="KW-0597">Phosphoprotein</keyword>
<protein>
    <recommendedName>
        <fullName evidence="1">Stage 0 sporulation protein A homolog</fullName>
    </recommendedName>
</protein>
<dbReference type="InterPro" id="IPR007492">
    <property type="entry name" value="LytTR_DNA-bd_dom"/>
</dbReference>
<name>A0A1H3HLG2_EUBBA</name>
<dbReference type="Gene3D" id="3.40.50.2300">
    <property type="match status" value="1"/>
</dbReference>
<gene>
    <name evidence="6" type="ORF">SAMN04488579_11830</name>
</gene>
<sequence>MRIAVCDDNVEDLKWMCQTVKAAREFLKIRPAGLSVFEGGAALMEKLQEGQTFDLYFLDLLMPDIHGIDLGQQIRLGDERADIAYTTSSPEFALDAYRVHAMDYLIKPVELEKVIDVLKRGAKRLAQDEKTFCLHIRGNKREVPINQICYAENVSRCVNLVLAGGKRLVGVTNRSSFETSVADLLESPGFVQCHKSFVVNLLYVNDFMGDSLFLDNGQRIPVSRSQVTPVRRAWLAYAAAQGMSGG</sequence>
<comment type="function">
    <text evidence="2">May play the central regulatory role in sporulation. It may be an element of the effector pathway responsible for the activation of sporulation genes in response to nutritional stress. Spo0A may act in concert with spo0H (a sigma factor) to control the expression of some genes that are critical to the sporulation process.</text>
</comment>
<dbReference type="EMBL" id="FNOU01000018">
    <property type="protein sequence ID" value="SDY16297.1"/>
    <property type="molecule type" value="Genomic_DNA"/>
</dbReference>
<dbReference type="SUPFAM" id="SSF52172">
    <property type="entry name" value="CheY-like"/>
    <property type="match status" value="1"/>
</dbReference>
<dbReference type="PROSITE" id="PS50110">
    <property type="entry name" value="RESPONSE_REGULATORY"/>
    <property type="match status" value="1"/>
</dbReference>
<feature type="domain" description="HTH LytTR-type" evidence="5">
    <location>
        <begin position="179"/>
        <end position="236"/>
    </location>
</feature>
<accession>A0A1H3HLG2</accession>
<dbReference type="Gene3D" id="2.40.50.1020">
    <property type="entry name" value="LytTr DNA-binding domain"/>
    <property type="match status" value="1"/>
</dbReference>
<evidence type="ECO:0000259" key="5">
    <source>
        <dbReference type="PROSITE" id="PS50930"/>
    </source>
</evidence>
<feature type="domain" description="Response regulatory" evidence="4">
    <location>
        <begin position="2"/>
        <end position="122"/>
    </location>
</feature>
<dbReference type="SMART" id="SM00448">
    <property type="entry name" value="REC"/>
    <property type="match status" value="1"/>
</dbReference>
<dbReference type="Pfam" id="PF04397">
    <property type="entry name" value="LytTR"/>
    <property type="match status" value="1"/>
</dbReference>
<dbReference type="PANTHER" id="PTHR37299:SF1">
    <property type="entry name" value="STAGE 0 SPORULATION PROTEIN A HOMOLOG"/>
    <property type="match status" value="1"/>
</dbReference>
<dbReference type="AlphaFoldDB" id="A0A1H3HLG2"/>
<organism evidence="6 7">
    <name type="scientific">Eubacterium barkeri</name>
    <name type="common">Clostridium barkeri</name>
    <dbReference type="NCBI Taxonomy" id="1528"/>
    <lineage>
        <taxon>Bacteria</taxon>
        <taxon>Bacillati</taxon>
        <taxon>Bacillota</taxon>
        <taxon>Clostridia</taxon>
        <taxon>Eubacteriales</taxon>
        <taxon>Eubacteriaceae</taxon>
        <taxon>Eubacterium</taxon>
    </lineage>
</organism>
<reference evidence="7" key="1">
    <citation type="submission" date="2016-10" db="EMBL/GenBank/DDBJ databases">
        <authorList>
            <person name="Varghese N."/>
            <person name="Submissions S."/>
        </authorList>
    </citation>
    <scope>NUCLEOTIDE SEQUENCE [LARGE SCALE GENOMIC DNA]</scope>
    <source>
        <strain evidence="7">VPI 5359</strain>
    </source>
</reference>
<dbReference type="PROSITE" id="PS50930">
    <property type="entry name" value="HTH_LYTTR"/>
    <property type="match status" value="1"/>
</dbReference>
<evidence type="ECO:0000313" key="7">
    <source>
        <dbReference type="Proteomes" id="UP000199652"/>
    </source>
</evidence>
<dbReference type="STRING" id="1528.SAMN04488579_11830"/>
<dbReference type="InterPro" id="IPR046947">
    <property type="entry name" value="LytR-like"/>
</dbReference>
<dbReference type="SMART" id="SM00850">
    <property type="entry name" value="LytTR"/>
    <property type="match status" value="1"/>
</dbReference>
<evidence type="ECO:0000256" key="3">
    <source>
        <dbReference type="PROSITE-ProRule" id="PRU00169"/>
    </source>
</evidence>
<evidence type="ECO:0000259" key="4">
    <source>
        <dbReference type="PROSITE" id="PS50110"/>
    </source>
</evidence>
<dbReference type="InterPro" id="IPR011006">
    <property type="entry name" value="CheY-like_superfamily"/>
</dbReference>
<feature type="modified residue" description="4-aspartylphosphate" evidence="3">
    <location>
        <position position="59"/>
    </location>
</feature>
<dbReference type="PANTHER" id="PTHR37299">
    <property type="entry name" value="TRANSCRIPTIONAL REGULATOR-RELATED"/>
    <property type="match status" value="1"/>
</dbReference>
<dbReference type="InterPro" id="IPR001789">
    <property type="entry name" value="Sig_transdc_resp-reg_receiver"/>
</dbReference>
<dbReference type="Pfam" id="PF00072">
    <property type="entry name" value="Response_reg"/>
    <property type="match status" value="1"/>
</dbReference>
<evidence type="ECO:0000256" key="2">
    <source>
        <dbReference type="ARBA" id="ARBA00024867"/>
    </source>
</evidence>
<dbReference type="Proteomes" id="UP000199652">
    <property type="component" value="Unassembled WGS sequence"/>
</dbReference>
<dbReference type="RefSeq" id="WP_176770909.1">
    <property type="nucleotide sequence ID" value="NZ_FNOU01000018.1"/>
</dbReference>
<evidence type="ECO:0000313" key="6">
    <source>
        <dbReference type="EMBL" id="SDY16297.1"/>
    </source>
</evidence>
<proteinExistence type="predicted"/>
<keyword evidence="6" id="KW-0238">DNA-binding</keyword>
<keyword evidence="7" id="KW-1185">Reference proteome</keyword>
<dbReference type="GO" id="GO:0003677">
    <property type="term" value="F:DNA binding"/>
    <property type="evidence" value="ECO:0007669"/>
    <property type="project" value="UniProtKB-KW"/>
</dbReference>
<dbReference type="GO" id="GO:0000156">
    <property type="term" value="F:phosphorelay response regulator activity"/>
    <property type="evidence" value="ECO:0007669"/>
    <property type="project" value="InterPro"/>
</dbReference>
<evidence type="ECO:0000256" key="1">
    <source>
        <dbReference type="ARBA" id="ARBA00018672"/>
    </source>
</evidence>